<protein>
    <submittedName>
        <fullName evidence="1">Uncharacterized protein</fullName>
    </submittedName>
</protein>
<comment type="caution">
    <text evidence="1">The sequence shown here is derived from an EMBL/GenBank/DDBJ whole genome shotgun (WGS) entry which is preliminary data.</text>
</comment>
<name>A0A9P8C7N4_9HELO</name>
<dbReference type="OrthoDB" id="158672at2759"/>
<evidence type="ECO:0000313" key="1">
    <source>
        <dbReference type="EMBL" id="KAG9236983.1"/>
    </source>
</evidence>
<dbReference type="AlphaFoldDB" id="A0A9P8C7N4"/>
<keyword evidence="2" id="KW-1185">Reference proteome</keyword>
<dbReference type="Proteomes" id="UP000824998">
    <property type="component" value="Unassembled WGS sequence"/>
</dbReference>
<dbReference type="EMBL" id="MU251395">
    <property type="protein sequence ID" value="KAG9236983.1"/>
    <property type="molecule type" value="Genomic_DNA"/>
</dbReference>
<gene>
    <name evidence="1" type="ORF">BJ875DRAFT_190869</name>
</gene>
<evidence type="ECO:0000313" key="2">
    <source>
        <dbReference type="Proteomes" id="UP000824998"/>
    </source>
</evidence>
<organism evidence="1 2">
    <name type="scientific">Amylocarpus encephaloides</name>
    <dbReference type="NCBI Taxonomy" id="45428"/>
    <lineage>
        <taxon>Eukaryota</taxon>
        <taxon>Fungi</taxon>
        <taxon>Dikarya</taxon>
        <taxon>Ascomycota</taxon>
        <taxon>Pezizomycotina</taxon>
        <taxon>Leotiomycetes</taxon>
        <taxon>Helotiales</taxon>
        <taxon>Helotiales incertae sedis</taxon>
        <taxon>Amylocarpus</taxon>
    </lineage>
</organism>
<dbReference type="InterPro" id="IPR008250">
    <property type="entry name" value="ATPase_P-typ_transduc_dom_A_sf"/>
</dbReference>
<dbReference type="Gene3D" id="2.70.150.10">
    <property type="entry name" value="Calcium-transporting ATPase, cytoplasmic transduction domain A"/>
    <property type="match status" value="1"/>
</dbReference>
<reference evidence="1" key="1">
    <citation type="journal article" date="2021" name="IMA Fungus">
        <title>Genomic characterization of three marine fungi, including Emericellopsis atlantica sp. nov. with signatures of a generalist lifestyle and marine biomass degradation.</title>
        <authorList>
            <person name="Hagestad O.C."/>
            <person name="Hou L."/>
            <person name="Andersen J.H."/>
            <person name="Hansen E.H."/>
            <person name="Altermark B."/>
            <person name="Li C."/>
            <person name="Kuhnert E."/>
            <person name="Cox R.J."/>
            <person name="Crous P.W."/>
            <person name="Spatafora J.W."/>
            <person name="Lail K."/>
            <person name="Amirebrahimi M."/>
            <person name="Lipzen A."/>
            <person name="Pangilinan J."/>
            <person name="Andreopoulos W."/>
            <person name="Hayes R.D."/>
            <person name="Ng V."/>
            <person name="Grigoriev I.V."/>
            <person name="Jackson S.A."/>
            <person name="Sutton T.D.S."/>
            <person name="Dobson A.D.W."/>
            <person name="Rama T."/>
        </authorList>
    </citation>
    <scope>NUCLEOTIDE SEQUENCE</scope>
    <source>
        <strain evidence="1">TRa018bII</strain>
    </source>
</reference>
<proteinExistence type="predicted"/>
<sequence length="85" mass="9341">MPGDILSIRLGLEIPVDVRFVADAKFVRSILIGESLPLQGTIDSTDSNHLEIQVYRTAKNTEFQVLASVLSSLLVILQCSARSRN</sequence>
<dbReference type="SUPFAM" id="SSF81653">
    <property type="entry name" value="Calcium ATPase, transduction domain A"/>
    <property type="match status" value="1"/>
</dbReference>
<accession>A0A9P8C7N4</accession>